<evidence type="ECO:0000313" key="3">
    <source>
        <dbReference type="Proteomes" id="UP000245765"/>
    </source>
</evidence>
<keyword evidence="3" id="KW-1185">Reference proteome</keyword>
<feature type="transmembrane region" description="Helical" evidence="1">
    <location>
        <begin position="91"/>
        <end position="114"/>
    </location>
</feature>
<name>A0A317F4M8_9PROT</name>
<feature type="transmembrane region" description="Helical" evidence="1">
    <location>
        <begin position="50"/>
        <end position="70"/>
    </location>
</feature>
<dbReference type="RefSeq" id="WP_109873490.1">
    <property type="nucleotide sequence ID" value="NZ_QGNA01000008.1"/>
</dbReference>
<dbReference type="OrthoDB" id="7988398at2"/>
<accession>A0A317F4M8</accession>
<reference evidence="3" key="1">
    <citation type="submission" date="2018-05" db="EMBL/GenBank/DDBJ databases">
        <authorList>
            <person name="Du Z."/>
            <person name="Wang X."/>
        </authorList>
    </citation>
    <scope>NUCLEOTIDE SEQUENCE [LARGE SCALE GENOMIC DNA]</scope>
    <source>
        <strain evidence="3">CQN31</strain>
    </source>
</reference>
<feature type="transmembrane region" description="Helical" evidence="1">
    <location>
        <begin position="21"/>
        <end position="38"/>
    </location>
</feature>
<evidence type="ECO:0000256" key="1">
    <source>
        <dbReference type="SAM" id="Phobius"/>
    </source>
</evidence>
<keyword evidence="1" id="KW-0472">Membrane</keyword>
<dbReference type="Proteomes" id="UP000245765">
    <property type="component" value="Unassembled WGS sequence"/>
</dbReference>
<keyword evidence="1" id="KW-0812">Transmembrane</keyword>
<organism evidence="2 3">
    <name type="scientific">Falsiroseomonas bella</name>
    <dbReference type="NCBI Taxonomy" id="2184016"/>
    <lineage>
        <taxon>Bacteria</taxon>
        <taxon>Pseudomonadati</taxon>
        <taxon>Pseudomonadota</taxon>
        <taxon>Alphaproteobacteria</taxon>
        <taxon>Acetobacterales</taxon>
        <taxon>Roseomonadaceae</taxon>
        <taxon>Falsiroseomonas</taxon>
    </lineage>
</organism>
<gene>
    <name evidence="2" type="ORF">DFH01_26185</name>
</gene>
<protein>
    <submittedName>
        <fullName evidence="2">Uncharacterized protein</fullName>
    </submittedName>
</protein>
<evidence type="ECO:0000313" key="2">
    <source>
        <dbReference type="EMBL" id="PWS34121.1"/>
    </source>
</evidence>
<feature type="transmembrane region" description="Helical" evidence="1">
    <location>
        <begin position="134"/>
        <end position="151"/>
    </location>
</feature>
<proteinExistence type="predicted"/>
<keyword evidence="1" id="KW-1133">Transmembrane helix</keyword>
<dbReference type="EMBL" id="QGNA01000008">
    <property type="protein sequence ID" value="PWS34121.1"/>
    <property type="molecule type" value="Genomic_DNA"/>
</dbReference>
<comment type="caution">
    <text evidence="2">The sequence shown here is derived from an EMBL/GenBank/DDBJ whole genome shotgun (WGS) entry which is preliminary data.</text>
</comment>
<dbReference type="AlphaFoldDB" id="A0A317F4M8"/>
<sequence>MDTSATRPGVMPRLRHEMRSYALTVLYLSVCFAAIQLYKAALLTEESLRYTTYGFALIKAAVLGKFLMLGEAAKVGRRVAGEPLLRGALRGSLLLLLVLVVLTAIEELVAGALHGLHPAQVLDEHVAGGRWAEFLAYCLLVWLFLIPYLGLKHLSELLGPEAFGRALRGERLG</sequence>